<dbReference type="PROSITE" id="PS50234">
    <property type="entry name" value="VWFA"/>
    <property type="match status" value="1"/>
</dbReference>
<dbReference type="Pfam" id="PF15616">
    <property type="entry name" value="TerY_C"/>
    <property type="match status" value="1"/>
</dbReference>
<dbReference type="InterPro" id="IPR028274">
    <property type="entry name" value="TerY-C"/>
</dbReference>
<evidence type="ECO:0000313" key="3">
    <source>
        <dbReference type="Proteomes" id="UP001436462"/>
    </source>
</evidence>
<dbReference type="Gene3D" id="3.40.50.410">
    <property type="entry name" value="von Willebrand factor, type A domain"/>
    <property type="match status" value="1"/>
</dbReference>
<protein>
    <submittedName>
        <fullName evidence="2">TerY-C metal binding domain-containing protein</fullName>
    </submittedName>
</protein>
<gene>
    <name evidence="2" type="ORF">ABN253_08665</name>
</gene>
<proteinExistence type="predicted"/>
<organism evidence="2 3">
    <name type="scientific">Proteus genomosp. 6</name>
    <dbReference type="NCBI Taxonomy" id="1311820"/>
    <lineage>
        <taxon>Bacteria</taxon>
        <taxon>Pseudomonadati</taxon>
        <taxon>Pseudomonadota</taxon>
        <taxon>Gammaproteobacteria</taxon>
        <taxon>Enterobacterales</taxon>
        <taxon>Morganellaceae</taxon>
        <taxon>Proteus</taxon>
    </lineage>
</organism>
<dbReference type="SMART" id="SM00327">
    <property type="entry name" value="VWA"/>
    <property type="match status" value="1"/>
</dbReference>
<dbReference type="RefSeq" id="WP_349419844.1">
    <property type="nucleotide sequence ID" value="NZ_JBEEWF010000004.1"/>
</dbReference>
<accession>A0ABV1LBM9</accession>
<comment type="caution">
    <text evidence="2">The sequence shown here is derived from an EMBL/GenBank/DDBJ whole genome shotgun (WGS) entry which is preliminary data.</text>
</comment>
<name>A0ABV1LBM9_9GAMM</name>
<evidence type="ECO:0000313" key="2">
    <source>
        <dbReference type="EMBL" id="MEQ5348251.1"/>
    </source>
</evidence>
<sequence length="353" mass="39089">MRRLPIFFVLDCSESMVGENLKKMNDGLTTIINDLRRDPHALETACISVIAFAGVAKTIVPLTEVVSFYPPQLPLGGGTSLGSALRELSHQIDTQVRKTTLEQKGDWKPVVYLLTDGRPTDDYAQEIKRWKAHYANKVNLIAIGLGLSADLHVLSQLTENVLLFTEAQEGDFTRFIKWITMSVVSHSRSVGEEPPPLLNQTEYIVRLAKDDVARAYDESCVTFVGRCSHTRSPYLMKYERPPMKASGLDFNLNLNGFNLTGCYTLNEDYFTWSDLSATAYQVNTSELHGTPGCPYCGNATAFAVCQCGKLLCVNGPESVVCPWCDNNITFGDNNITFGDNSNQSDFDVTRGKG</sequence>
<dbReference type="SUPFAM" id="SSF53300">
    <property type="entry name" value="vWA-like"/>
    <property type="match status" value="1"/>
</dbReference>
<dbReference type="EMBL" id="JBEEWF010000004">
    <property type="protein sequence ID" value="MEQ5348251.1"/>
    <property type="molecule type" value="Genomic_DNA"/>
</dbReference>
<evidence type="ECO:0000259" key="1">
    <source>
        <dbReference type="PROSITE" id="PS50234"/>
    </source>
</evidence>
<keyword evidence="3" id="KW-1185">Reference proteome</keyword>
<dbReference type="CDD" id="cd01464">
    <property type="entry name" value="vWA_subfamily"/>
    <property type="match status" value="1"/>
</dbReference>
<dbReference type="InterPro" id="IPR036465">
    <property type="entry name" value="vWFA_dom_sf"/>
</dbReference>
<feature type="domain" description="VWFA" evidence="1">
    <location>
        <begin position="5"/>
        <end position="179"/>
    </location>
</feature>
<dbReference type="Proteomes" id="UP001436462">
    <property type="component" value="Unassembled WGS sequence"/>
</dbReference>
<reference evidence="2 3" key="1">
    <citation type="submission" date="2024-04" db="EMBL/GenBank/DDBJ databases">
        <title>Role of Flies in the Dissemination of Carbapenem-Resistant Enterobacteriaceae (CRE): An Epidemiological and Genomic Study in China.</title>
        <authorList>
            <person name="Kaichao C."/>
            <person name="Zhang R."/>
            <person name="Chen S."/>
        </authorList>
    </citation>
    <scope>NUCLEOTIDE SEQUENCE [LARGE SCALE GENOMIC DNA]</scope>
    <source>
        <strain evidence="3">fly-1011</strain>
    </source>
</reference>
<dbReference type="InterPro" id="IPR002035">
    <property type="entry name" value="VWF_A"/>
</dbReference>
<dbReference type="Pfam" id="PF00092">
    <property type="entry name" value="VWA"/>
    <property type="match status" value="1"/>
</dbReference>